<dbReference type="InterPro" id="IPR036291">
    <property type="entry name" value="NAD(P)-bd_dom_sf"/>
</dbReference>
<evidence type="ECO:0000313" key="3">
    <source>
        <dbReference type="Proteomes" id="UP000824125"/>
    </source>
</evidence>
<name>A0A9D1SNB2_9FIRM</name>
<dbReference type="PANTHER" id="PTHR43833:SF7">
    <property type="entry name" value="KTR SYSTEM POTASSIUM UPTAKE PROTEIN C"/>
    <property type="match status" value="1"/>
</dbReference>
<evidence type="ECO:0000313" key="2">
    <source>
        <dbReference type="EMBL" id="HIU68703.1"/>
    </source>
</evidence>
<dbReference type="Pfam" id="PF02080">
    <property type="entry name" value="TrkA_C"/>
    <property type="match status" value="1"/>
</dbReference>
<dbReference type="InterPro" id="IPR050721">
    <property type="entry name" value="Trk_Ktr_HKT_K-transport"/>
</dbReference>
<dbReference type="SUPFAM" id="SSF116726">
    <property type="entry name" value="TrkA C-terminal domain-like"/>
    <property type="match status" value="1"/>
</dbReference>
<gene>
    <name evidence="2" type="ORF">IAD23_01945</name>
</gene>
<dbReference type="AlphaFoldDB" id="A0A9D1SNB2"/>
<proteinExistence type="predicted"/>
<dbReference type="PANTHER" id="PTHR43833">
    <property type="entry name" value="POTASSIUM CHANNEL PROTEIN 2-RELATED-RELATED"/>
    <property type="match status" value="1"/>
</dbReference>
<dbReference type="InterPro" id="IPR006037">
    <property type="entry name" value="RCK_C"/>
</dbReference>
<protein>
    <submittedName>
        <fullName evidence="2">TrkA family potassium uptake protein</fullName>
    </submittedName>
</protein>
<dbReference type="PROSITE" id="PS51202">
    <property type="entry name" value="RCK_C"/>
    <property type="match status" value="1"/>
</dbReference>
<evidence type="ECO:0000259" key="1">
    <source>
        <dbReference type="PROSITE" id="PS51202"/>
    </source>
</evidence>
<dbReference type="Gene3D" id="3.40.50.720">
    <property type="entry name" value="NAD(P)-binding Rossmann-like Domain"/>
    <property type="match status" value="1"/>
</dbReference>
<dbReference type="SUPFAM" id="SSF51735">
    <property type="entry name" value="NAD(P)-binding Rossmann-fold domains"/>
    <property type="match status" value="1"/>
</dbReference>
<reference evidence="2" key="2">
    <citation type="journal article" date="2021" name="PeerJ">
        <title>Extensive microbial diversity within the chicken gut microbiome revealed by metagenomics and culture.</title>
        <authorList>
            <person name="Gilroy R."/>
            <person name="Ravi A."/>
            <person name="Getino M."/>
            <person name="Pursley I."/>
            <person name="Horton D.L."/>
            <person name="Alikhan N.F."/>
            <person name="Baker D."/>
            <person name="Gharbi K."/>
            <person name="Hall N."/>
            <person name="Watson M."/>
            <person name="Adriaenssens E.M."/>
            <person name="Foster-Nyarko E."/>
            <person name="Jarju S."/>
            <person name="Secka A."/>
            <person name="Antonio M."/>
            <person name="Oren A."/>
            <person name="Chaudhuri R.R."/>
            <person name="La Ragione R."/>
            <person name="Hildebrand F."/>
            <person name="Pallen M.J."/>
        </authorList>
    </citation>
    <scope>NUCLEOTIDE SEQUENCE</scope>
    <source>
        <strain evidence="2">CHK176-6737</strain>
    </source>
</reference>
<dbReference type="Proteomes" id="UP000824125">
    <property type="component" value="Unassembled WGS sequence"/>
</dbReference>
<comment type="caution">
    <text evidence="2">The sequence shown here is derived from an EMBL/GenBank/DDBJ whole genome shotgun (WGS) entry which is preliminary data.</text>
</comment>
<dbReference type="GO" id="GO:0008324">
    <property type="term" value="F:monoatomic cation transmembrane transporter activity"/>
    <property type="evidence" value="ECO:0007669"/>
    <property type="project" value="InterPro"/>
</dbReference>
<dbReference type="GO" id="GO:0006813">
    <property type="term" value="P:potassium ion transport"/>
    <property type="evidence" value="ECO:0007669"/>
    <property type="project" value="InterPro"/>
</dbReference>
<dbReference type="InterPro" id="IPR003148">
    <property type="entry name" value="RCK_N"/>
</dbReference>
<organism evidence="2 3">
    <name type="scientific">Candidatus Scybalenecus merdavium</name>
    <dbReference type="NCBI Taxonomy" id="2840939"/>
    <lineage>
        <taxon>Bacteria</taxon>
        <taxon>Bacillati</taxon>
        <taxon>Bacillota</taxon>
        <taxon>Clostridia</taxon>
        <taxon>Eubacteriales</taxon>
        <taxon>Oscillospiraceae</taxon>
        <taxon>Oscillospiraceae incertae sedis</taxon>
        <taxon>Candidatus Scybalenecus</taxon>
    </lineage>
</organism>
<dbReference type="Pfam" id="PF02254">
    <property type="entry name" value="TrkA_N"/>
    <property type="match status" value="1"/>
</dbReference>
<feature type="non-terminal residue" evidence="2">
    <location>
        <position position="1"/>
    </location>
</feature>
<sequence length="176" mass="19769">NEVWNEVTTAEIGDYTIKSNLEALGVEDYDHVFVCITDFRASLIIVDTLKELGARDIIAKAGSEVHERFLLKNGADRVIYPERKVAKSTAVEYSINAIFDYLQLSDELGIYEIEPPRDWVGKTPSMLNIRQRHGVNIIAAKSGGRVVPVAADDYTFSPSEHILVMGSRENMKRLKK</sequence>
<dbReference type="EMBL" id="DVNM01000011">
    <property type="protein sequence ID" value="HIU68703.1"/>
    <property type="molecule type" value="Genomic_DNA"/>
</dbReference>
<feature type="domain" description="RCK C-terminal" evidence="1">
    <location>
        <begin position="96"/>
        <end position="176"/>
    </location>
</feature>
<reference evidence="2" key="1">
    <citation type="submission" date="2020-10" db="EMBL/GenBank/DDBJ databases">
        <authorList>
            <person name="Gilroy R."/>
        </authorList>
    </citation>
    <scope>NUCLEOTIDE SEQUENCE</scope>
    <source>
        <strain evidence="2">CHK176-6737</strain>
    </source>
</reference>
<accession>A0A9D1SNB2</accession>
<dbReference type="Gene3D" id="3.30.70.1450">
    <property type="entry name" value="Regulator of K+ conductance, C-terminal domain"/>
    <property type="match status" value="1"/>
</dbReference>
<dbReference type="InterPro" id="IPR036721">
    <property type="entry name" value="RCK_C_sf"/>
</dbReference>